<proteinExistence type="inferred from homology"/>
<evidence type="ECO:0000313" key="10">
    <source>
        <dbReference type="Proteomes" id="UP001501508"/>
    </source>
</evidence>
<dbReference type="InterPro" id="IPR003362">
    <property type="entry name" value="Bact_transf"/>
</dbReference>
<accession>A0ABP8M653</accession>
<comment type="subcellular location">
    <subcellularLocation>
        <location evidence="1">Membrane</location>
        <topology evidence="1">Multi-pass membrane protein</topology>
    </subcellularLocation>
</comment>
<evidence type="ECO:0000256" key="3">
    <source>
        <dbReference type="ARBA" id="ARBA00022679"/>
    </source>
</evidence>
<keyword evidence="10" id="KW-1185">Reference proteome</keyword>
<evidence type="ECO:0000256" key="2">
    <source>
        <dbReference type="ARBA" id="ARBA00006464"/>
    </source>
</evidence>
<keyword evidence="4 7" id="KW-0812">Transmembrane</keyword>
<dbReference type="PANTHER" id="PTHR30576">
    <property type="entry name" value="COLANIC BIOSYNTHESIS UDP-GLUCOSE LIPID CARRIER TRANSFERASE"/>
    <property type="match status" value="1"/>
</dbReference>
<feature type="transmembrane region" description="Helical" evidence="7">
    <location>
        <begin position="54"/>
        <end position="73"/>
    </location>
</feature>
<dbReference type="PANTHER" id="PTHR30576:SF20">
    <property type="entry name" value="QUINOVOSAMINEPHOSPHOTRANSFERAE-RELATED"/>
    <property type="match status" value="1"/>
</dbReference>
<dbReference type="NCBIfam" id="TIGR03025">
    <property type="entry name" value="EPS_sugtrans"/>
    <property type="match status" value="1"/>
</dbReference>
<gene>
    <name evidence="9" type="ORF">GCM10023091_32380</name>
</gene>
<keyword evidence="6 7" id="KW-0472">Membrane</keyword>
<keyword evidence="3" id="KW-0808">Transferase</keyword>
<evidence type="ECO:0000256" key="6">
    <source>
        <dbReference type="ARBA" id="ARBA00023136"/>
    </source>
</evidence>
<evidence type="ECO:0000256" key="7">
    <source>
        <dbReference type="SAM" id="Phobius"/>
    </source>
</evidence>
<dbReference type="Pfam" id="PF13727">
    <property type="entry name" value="CoA_binding_3"/>
    <property type="match status" value="1"/>
</dbReference>
<feature type="domain" description="Bacterial sugar transferase" evidence="8">
    <location>
        <begin position="280"/>
        <end position="464"/>
    </location>
</feature>
<dbReference type="Pfam" id="PF02397">
    <property type="entry name" value="Bac_transf"/>
    <property type="match status" value="1"/>
</dbReference>
<feature type="transmembrane region" description="Helical" evidence="7">
    <location>
        <begin position="12"/>
        <end position="34"/>
    </location>
</feature>
<evidence type="ECO:0000259" key="8">
    <source>
        <dbReference type="Pfam" id="PF02397"/>
    </source>
</evidence>
<organism evidence="9 10">
    <name type="scientific">Ravibacter arvi</name>
    <dbReference type="NCBI Taxonomy" id="2051041"/>
    <lineage>
        <taxon>Bacteria</taxon>
        <taxon>Pseudomonadati</taxon>
        <taxon>Bacteroidota</taxon>
        <taxon>Cytophagia</taxon>
        <taxon>Cytophagales</taxon>
        <taxon>Spirosomataceae</taxon>
        <taxon>Ravibacter</taxon>
    </lineage>
</organism>
<dbReference type="EMBL" id="BAABEY010000030">
    <property type="protein sequence ID" value="GAA4443581.1"/>
    <property type="molecule type" value="Genomic_DNA"/>
</dbReference>
<protein>
    <submittedName>
        <fullName evidence="9">Undecaprenyl-phosphate glucose phosphotransferase</fullName>
    </submittedName>
</protein>
<keyword evidence="5 7" id="KW-1133">Transmembrane helix</keyword>
<evidence type="ECO:0000313" key="9">
    <source>
        <dbReference type="EMBL" id="GAA4443581.1"/>
    </source>
</evidence>
<name>A0ABP8M653_9BACT</name>
<evidence type="ECO:0000256" key="1">
    <source>
        <dbReference type="ARBA" id="ARBA00004141"/>
    </source>
</evidence>
<feature type="transmembrane region" description="Helical" evidence="7">
    <location>
        <begin position="118"/>
        <end position="139"/>
    </location>
</feature>
<evidence type="ECO:0000256" key="5">
    <source>
        <dbReference type="ARBA" id="ARBA00022989"/>
    </source>
</evidence>
<sequence>MALGMRHRYSNYFSSLQFVADLLIINIAFLGALWLRFVIVAKSALPVSELHYTIFWLVYNLIWIILVLVLKPYRFLRHSFNLNELMSRFFQVAALHLALVIAFWVFVKGYYFSRGHLVLATGLLFFLGVGWRIIATYLVKKYRLSGYNRRNYIIVGYGELSDAVKNYYDMSPDIGYVFKGYFDKHSIVPFVKAWHHNLAVLEEFIMDERIDHIYCCQPYLDNQDIQAIIQLGEKHKIKVMLQIDFRGFLTNEATLEYHDYIPVINISTKAFSNVRTEVLKRTFDLVFSLTVVTLGSPVFIIMAVLVKFTSKGPVFFLQERSGRWGEPFKIIKFRSMVPDSDKIAQKHSMGDHDKRITKFGRFMRKTRLDELPQFFNVIAGDMSIVGPRPLARYDVEMLMKESPTKFKRILTIKPGITSIGQVKVGYADNAQESVRRLNYDLLYVDNPSLRTDLWLIARTVLLVFQKKGR</sequence>
<evidence type="ECO:0000256" key="4">
    <source>
        <dbReference type="ARBA" id="ARBA00022692"/>
    </source>
</evidence>
<comment type="similarity">
    <text evidence="2">Belongs to the bacterial sugar transferase family.</text>
</comment>
<feature type="transmembrane region" description="Helical" evidence="7">
    <location>
        <begin position="85"/>
        <end position="106"/>
    </location>
</feature>
<feature type="transmembrane region" description="Helical" evidence="7">
    <location>
        <begin position="285"/>
        <end position="306"/>
    </location>
</feature>
<dbReference type="Gene3D" id="3.40.50.720">
    <property type="entry name" value="NAD(P)-binding Rossmann-like Domain"/>
    <property type="match status" value="1"/>
</dbReference>
<dbReference type="Proteomes" id="UP001501508">
    <property type="component" value="Unassembled WGS sequence"/>
</dbReference>
<dbReference type="InterPro" id="IPR017475">
    <property type="entry name" value="EPS_sugar_tfrase"/>
</dbReference>
<comment type="caution">
    <text evidence="9">The sequence shown here is derived from an EMBL/GenBank/DDBJ whole genome shotgun (WGS) entry which is preliminary data.</text>
</comment>
<reference evidence="10" key="1">
    <citation type="journal article" date="2019" name="Int. J. Syst. Evol. Microbiol.">
        <title>The Global Catalogue of Microorganisms (GCM) 10K type strain sequencing project: providing services to taxonomists for standard genome sequencing and annotation.</title>
        <authorList>
            <consortium name="The Broad Institute Genomics Platform"/>
            <consortium name="The Broad Institute Genome Sequencing Center for Infectious Disease"/>
            <person name="Wu L."/>
            <person name="Ma J."/>
        </authorList>
    </citation>
    <scope>NUCLEOTIDE SEQUENCE [LARGE SCALE GENOMIC DNA]</scope>
    <source>
        <strain evidence="10">JCM 31920</strain>
    </source>
</reference>